<keyword evidence="2" id="KW-0812">Transmembrane</keyword>
<organism evidence="3 4">
    <name type="scientific">Glossina austeni</name>
    <name type="common">Savannah tsetse fly</name>
    <dbReference type="NCBI Taxonomy" id="7395"/>
    <lineage>
        <taxon>Eukaryota</taxon>
        <taxon>Metazoa</taxon>
        <taxon>Ecdysozoa</taxon>
        <taxon>Arthropoda</taxon>
        <taxon>Hexapoda</taxon>
        <taxon>Insecta</taxon>
        <taxon>Pterygota</taxon>
        <taxon>Neoptera</taxon>
        <taxon>Endopterygota</taxon>
        <taxon>Diptera</taxon>
        <taxon>Brachycera</taxon>
        <taxon>Muscomorpha</taxon>
        <taxon>Hippoboscoidea</taxon>
        <taxon>Glossinidae</taxon>
        <taxon>Glossina</taxon>
    </lineage>
</organism>
<keyword evidence="4" id="KW-1185">Reference proteome</keyword>
<sequence length="113" mass="13533">MTRNLDCNREIESKDMQDNPSNRDLKEVRKKRKHTYAHLLNILVYITYTHARNNNAYPYVFVTFRNAFVTFELGYLVRIVEKLIRLRSNWLSKVFNNVLHKSYSAILHNNSID</sequence>
<keyword evidence="2" id="KW-1133">Transmembrane helix</keyword>
<feature type="transmembrane region" description="Helical" evidence="2">
    <location>
        <begin position="57"/>
        <end position="77"/>
    </location>
</feature>
<evidence type="ECO:0000256" key="2">
    <source>
        <dbReference type="SAM" id="Phobius"/>
    </source>
</evidence>
<feature type="region of interest" description="Disordered" evidence="1">
    <location>
        <begin position="1"/>
        <end position="25"/>
    </location>
</feature>
<keyword evidence="2" id="KW-0472">Membrane</keyword>
<evidence type="ECO:0000313" key="3">
    <source>
        <dbReference type="EnsemblMetazoa" id="GAUT032095-PA"/>
    </source>
</evidence>
<accession>A0A1A9VBP1</accession>
<evidence type="ECO:0000256" key="1">
    <source>
        <dbReference type="SAM" id="MobiDB-lite"/>
    </source>
</evidence>
<dbReference type="EnsemblMetazoa" id="GAUT032095-RA">
    <property type="protein sequence ID" value="GAUT032095-PA"/>
    <property type="gene ID" value="GAUT032095"/>
</dbReference>
<evidence type="ECO:0000313" key="4">
    <source>
        <dbReference type="Proteomes" id="UP000078200"/>
    </source>
</evidence>
<dbReference type="VEuPathDB" id="VectorBase:GAUT032095"/>
<protein>
    <submittedName>
        <fullName evidence="3">Uncharacterized protein</fullName>
    </submittedName>
</protein>
<name>A0A1A9VBP1_GLOAU</name>
<dbReference type="Proteomes" id="UP000078200">
    <property type="component" value="Unassembled WGS sequence"/>
</dbReference>
<proteinExistence type="predicted"/>
<feature type="transmembrane region" description="Helical" evidence="2">
    <location>
        <begin position="35"/>
        <end position="51"/>
    </location>
</feature>
<dbReference type="AlphaFoldDB" id="A0A1A9VBP1"/>
<reference evidence="3" key="1">
    <citation type="submission" date="2020-05" db="UniProtKB">
        <authorList>
            <consortium name="EnsemblMetazoa"/>
        </authorList>
    </citation>
    <scope>IDENTIFICATION</scope>
    <source>
        <strain evidence="3">TTRI</strain>
    </source>
</reference>